<dbReference type="AlphaFoldDB" id="A0A345PBH3"/>
<feature type="domain" description="Aminotransferase class I/classII large" evidence="7">
    <location>
        <begin position="36"/>
        <end position="391"/>
    </location>
</feature>
<keyword evidence="9" id="KW-1185">Reference proteome</keyword>
<evidence type="ECO:0000256" key="2">
    <source>
        <dbReference type="ARBA" id="ARBA00007441"/>
    </source>
</evidence>
<dbReference type="GO" id="GO:0006520">
    <property type="term" value="P:amino acid metabolic process"/>
    <property type="evidence" value="ECO:0007669"/>
    <property type="project" value="InterPro"/>
</dbReference>
<keyword evidence="4 6" id="KW-0808">Transferase</keyword>
<dbReference type="PROSITE" id="PS00105">
    <property type="entry name" value="AA_TRANSFER_CLASS_1"/>
    <property type="match status" value="1"/>
</dbReference>
<accession>A0A345PBH3</accession>
<name>A0A345PBH3_9GAMM</name>
<dbReference type="Pfam" id="PF00155">
    <property type="entry name" value="Aminotran_1_2"/>
    <property type="match status" value="1"/>
</dbReference>
<comment type="similarity">
    <text evidence="2 6">Belongs to the class-I pyridoxal-phosphate-dependent aminotransferase family.</text>
</comment>
<dbReference type="GO" id="GO:0030170">
    <property type="term" value="F:pyridoxal phosphate binding"/>
    <property type="evidence" value="ECO:0007669"/>
    <property type="project" value="InterPro"/>
</dbReference>
<dbReference type="GO" id="GO:0008483">
    <property type="term" value="F:transaminase activity"/>
    <property type="evidence" value="ECO:0007669"/>
    <property type="project" value="UniProtKB-KW"/>
</dbReference>
<dbReference type="OrthoDB" id="9803354at2"/>
<dbReference type="PANTHER" id="PTHR46383:SF1">
    <property type="entry name" value="ASPARTATE AMINOTRANSFERASE"/>
    <property type="match status" value="1"/>
</dbReference>
<dbReference type="InterPro" id="IPR004838">
    <property type="entry name" value="NHTrfase_class1_PyrdxlP-BS"/>
</dbReference>
<evidence type="ECO:0000313" key="8">
    <source>
        <dbReference type="EMBL" id="AXI04632.1"/>
    </source>
</evidence>
<dbReference type="PANTHER" id="PTHR46383">
    <property type="entry name" value="ASPARTATE AMINOTRANSFERASE"/>
    <property type="match status" value="1"/>
</dbReference>
<dbReference type="CDD" id="cd00609">
    <property type="entry name" value="AAT_like"/>
    <property type="match status" value="1"/>
</dbReference>
<dbReference type="RefSeq" id="WP_114900696.1">
    <property type="nucleotide sequence ID" value="NZ_CP031222.1"/>
</dbReference>
<protein>
    <recommendedName>
        <fullName evidence="6">Aminotransferase</fullName>
        <ecNumber evidence="6">2.6.1.-</ecNumber>
    </recommendedName>
</protein>
<dbReference type="InterPro" id="IPR015422">
    <property type="entry name" value="PyrdxlP-dep_Trfase_small"/>
</dbReference>
<dbReference type="Gene3D" id="3.40.640.10">
    <property type="entry name" value="Type I PLP-dependent aspartate aminotransferase-like (Major domain)"/>
    <property type="match status" value="1"/>
</dbReference>
<dbReference type="SUPFAM" id="SSF53383">
    <property type="entry name" value="PLP-dependent transferases"/>
    <property type="match status" value="1"/>
</dbReference>
<reference evidence="8 9" key="1">
    <citation type="submission" date="2018-07" db="EMBL/GenBank/DDBJ databases">
        <title>Genome sequencing of Moraxellaceae gen. HYN0046.</title>
        <authorList>
            <person name="Kim M."/>
            <person name="Yi H."/>
        </authorList>
    </citation>
    <scope>NUCLEOTIDE SEQUENCE [LARGE SCALE GENOMIC DNA]</scope>
    <source>
        <strain evidence="8 9">HYN0046</strain>
    </source>
</reference>
<gene>
    <name evidence="8" type="ORF">HYN46_09080</name>
</gene>
<evidence type="ECO:0000256" key="1">
    <source>
        <dbReference type="ARBA" id="ARBA00001933"/>
    </source>
</evidence>
<evidence type="ECO:0000256" key="6">
    <source>
        <dbReference type="RuleBase" id="RU000481"/>
    </source>
</evidence>
<dbReference type="Proteomes" id="UP000253940">
    <property type="component" value="Chromosome"/>
</dbReference>
<sequence length="415" mass="44597">MPSLEVRLSDRVNAIKPSPTLAVTNKAAELKAAGRDIIGLGAGEPDFDTPQHIKDAAIAAINNGFTKYTAVDGTPGLKKAIIAKFKRDNNLDYAPNQILVSSGGKQSFFNLALAFLNAGDEVIIPAPFWVSYPDMTIIAEGVPVIVKCGEEQRFKITAAQLEAAITPKTRLLVLNSPSNPTGMVYTKQELTELAEVLRRHPHVYVASDDMYEPIIWTTEPFHNILNVAPDLYDRTFVLNGVSKAYAMTGWRIGYAAGPAKIINAMKNVQSQSTSNPASISQAAAEAALNGPQDVLKPMIEAFKRRHDLVVAGLNEIHGITCLPADGAFYAYASVRPLIRALGLKSCTEFSEWLLEKTGVAVVPGDAFGLGGYMRISYATADATLVEALRRIKEAADSIGADKIDAAIASIAAEKK</sequence>
<dbReference type="EC" id="2.6.1.-" evidence="6"/>
<dbReference type="FunFam" id="3.40.640.10:FF:000033">
    <property type="entry name" value="Aspartate aminotransferase"/>
    <property type="match status" value="1"/>
</dbReference>
<keyword evidence="3 6" id="KW-0032">Aminotransferase</keyword>
<evidence type="ECO:0000256" key="3">
    <source>
        <dbReference type="ARBA" id="ARBA00022576"/>
    </source>
</evidence>
<evidence type="ECO:0000256" key="5">
    <source>
        <dbReference type="ARBA" id="ARBA00022898"/>
    </source>
</evidence>
<evidence type="ECO:0000256" key="4">
    <source>
        <dbReference type="ARBA" id="ARBA00022679"/>
    </source>
</evidence>
<proteinExistence type="inferred from homology"/>
<comment type="cofactor">
    <cofactor evidence="1 6">
        <name>pyridoxal 5'-phosphate</name>
        <dbReference type="ChEBI" id="CHEBI:597326"/>
    </cofactor>
</comment>
<dbReference type="InterPro" id="IPR015421">
    <property type="entry name" value="PyrdxlP-dep_Trfase_major"/>
</dbReference>
<dbReference type="InterPro" id="IPR004839">
    <property type="entry name" value="Aminotransferase_I/II_large"/>
</dbReference>
<dbReference type="KEGG" id="mbah:HYN46_09080"/>
<dbReference type="InterPro" id="IPR050596">
    <property type="entry name" value="AspAT/PAT-like"/>
</dbReference>
<organism evidence="8 9">
    <name type="scientific">Aquirhabdus parva</name>
    <dbReference type="NCBI Taxonomy" id="2283318"/>
    <lineage>
        <taxon>Bacteria</taxon>
        <taxon>Pseudomonadati</taxon>
        <taxon>Pseudomonadota</taxon>
        <taxon>Gammaproteobacteria</taxon>
        <taxon>Moraxellales</taxon>
        <taxon>Moraxellaceae</taxon>
        <taxon>Aquirhabdus</taxon>
    </lineage>
</organism>
<evidence type="ECO:0000259" key="7">
    <source>
        <dbReference type="Pfam" id="PF00155"/>
    </source>
</evidence>
<evidence type="ECO:0000313" key="9">
    <source>
        <dbReference type="Proteomes" id="UP000253940"/>
    </source>
</evidence>
<dbReference type="Gene3D" id="3.90.1150.10">
    <property type="entry name" value="Aspartate Aminotransferase, domain 1"/>
    <property type="match status" value="1"/>
</dbReference>
<dbReference type="EMBL" id="CP031222">
    <property type="protein sequence ID" value="AXI04632.1"/>
    <property type="molecule type" value="Genomic_DNA"/>
</dbReference>
<dbReference type="InterPro" id="IPR015424">
    <property type="entry name" value="PyrdxlP-dep_Trfase"/>
</dbReference>
<keyword evidence="5" id="KW-0663">Pyridoxal phosphate</keyword>